<sequence>MADYGHDLLFGTFLTPAAEQAQQVVELAQLTEQVGLDLVSIQDHPYQPAFLDSWTLLSVIAAQTTRVRVLPNVANLPLRPPAVLARAAASLDILSGGRVELGLGAGAFWDAIAAQGGPRRTPAEALAALDEAIKVIRTLWTPGRGVRLDGTHYSLRGAKPGPFPAHDIGIWLGAIKPRMLRLTGRAADGWLPSSSYVPPQQLAVSNRIIDEAADAAGRKPEAVRRLYNIVGSFTGDGREFLQGPSAVWVEQLTELTLTEGVSGYILMVESADTMRRFAAEVVPAVRELVAAARAGGAQPEAPAHPSVTVRRENPQRAGTGGPVAARVRTAKRDSAEALAAVPTPDDGVRLSRIQPWDESTRPVGPTPDPDRRYTRHEQAAGQHLIDVHDHLRAELTQLRGIVDQVAAGTMDPGEARSHLNTMTMRQNNWTLGAYCESYCRVVTTHHTLEDQALFPHLRRADARLAPVIDRLEEEHHVIHGVLERVDRALVALVTGPDGMAELRAAIDLLTDTLLSHLSYEERELVEPLARLGYR</sequence>
<protein>
    <submittedName>
        <fullName evidence="5">LLM class flavin-dependent oxidoreductase</fullName>
    </submittedName>
</protein>
<dbReference type="SUPFAM" id="SSF51679">
    <property type="entry name" value="Bacterial luciferase-like"/>
    <property type="match status" value="1"/>
</dbReference>
<proteinExistence type="predicted"/>
<dbReference type="PANTHER" id="PTHR43244:SF1">
    <property type="entry name" value="5,10-METHYLENETETRAHYDROMETHANOPTERIN REDUCTASE"/>
    <property type="match status" value="1"/>
</dbReference>
<dbReference type="Gene3D" id="1.20.120.520">
    <property type="entry name" value="nmb1532 protein domain like"/>
    <property type="match status" value="1"/>
</dbReference>
<accession>A0ABW3YB20</accession>
<dbReference type="Proteomes" id="UP001597260">
    <property type="component" value="Unassembled WGS sequence"/>
</dbReference>
<dbReference type="InterPro" id="IPR050564">
    <property type="entry name" value="F420-G6PD/mer"/>
</dbReference>
<evidence type="ECO:0000259" key="3">
    <source>
        <dbReference type="Pfam" id="PF00296"/>
    </source>
</evidence>
<dbReference type="Gene3D" id="3.20.20.30">
    <property type="entry name" value="Luciferase-like domain"/>
    <property type="match status" value="1"/>
</dbReference>
<dbReference type="PANTHER" id="PTHR43244">
    <property type="match status" value="1"/>
</dbReference>
<dbReference type="CDD" id="cd01097">
    <property type="entry name" value="Tetrahydromethanopterin_reductase"/>
    <property type="match status" value="1"/>
</dbReference>
<evidence type="ECO:0000313" key="5">
    <source>
        <dbReference type="EMBL" id="MFD1320983.1"/>
    </source>
</evidence>
<evidence type="ECO:0000256" key="2">
    <source>
        <dbReference type="SAM" id="MobiDB-lite"/>
    </source>
</evidence>
<feature type="region of interest" description="Disordered" evidence="2">
    <location>
        <begin position="295"/>
        <end position="323"/>
    </location>
</feature>
<organism evidence="5 6">
    <name type="scientific">Micromonospora sonneratiae</name>
    <dbReference type="NCBI Taxonomy" id="1184706"/>
    <lineage>
        <taxon>Bacteria</taxon>
        <taxon>Bacillati</taxon>
        <taxon>Actinomycetota</taxon>
        <taxon>Actinomycetes</taxon>
        <taxon>Micromonosporales</taxon>
        <taxon>Micromonosporaceae</taxon>
        <taxon>Micromonospora</taxon>
    </lineage>
</organism>
<keyword evidence="1" id="KW-0560">Oxidoreductase</keyword>
<comment type="caution">
    <text evidence="5">The sequence shown here is derived from an EMBL/GenBank/DDBJ whole genome shotgun (WGS) entry which is preliminary data.</text>
</comment>
<dbReference type="EMBL" id="JBHTMP010000008">
    <property type="protein sequence ID" value="MFD1320983.1"/>
    <property type="molecule type" value="Genomic_DNA"/>
</dbReference>
<gene>
    <name evidence="5" type="ORF">ACFQ4H_07775</name>
</gene>
<evidence type="ECO:0000259" key="4">
    <source>
        <dbReference type="Pfam" id="PF01814"/>
    </source>
</evidence>
<dbReference type="Pfam" id="PF00296">
    <property type="entry name" value="Bac_luciferase"/>
    <property type="match status" value="1"/>
</dbReference>
<dbReference type="InterPro" id="IPR011251">
    <property type="entry name" value="Luciferase-like_dom"/>
</dbReference>
<dbReference type="InterPro" id="IPR012312">
    <property type="entry name" value="Hemerythrin-like"/>
</dbReference>
<evidence type="ECO:0000256" key="1">
    <source>
        <dbReference type="ARBA" id="ARBA00023002"/>
    </source>
</evidence>
<reference evidence="6" key="1">
    <citation type="journal article" date="2019" name="Int. J. Syst. Evol. Microbiol.">
        <title>The Global Catalogue of Microorganisms (GCM) 10K type strain sequencing project: providing services to taxonomists for standard genome sequencing and annotation.</title>
        <authorList>
            <consortium name="The Broad Institute Genomics Platform"/>
            <consortium name="The Broad Institute Genome Sequencing Center for Infectious Disease"/>
            <person name="Wu L."/>
            <person name="Ma J."/>
        </authorList>
    </citation>
    <scope>NUCLEOTIDE SEQUENCE [LARGE SCALE GENOMIC DNA]</scope>
    <source>
        <strain evidence="6">JCM 31037</strain>
    </source>
</reference>
<evidence type="ECO:0000313" key="6">
    <source>
        <dbReference type="Proteomes" id="UP001597260"/>
    </source>
</evidence>
<feature type="domain" description="Luciferase-like" evidence="3">
    <location>
        <begin position="17"/>
        <end position="227"/>
    </location>
</feature>
<dbReference type="Pfam" id="PF01814">
    <property type="entry name" value="Hemerythrin"/>
    <property type="match status" value="1"/>
</dbReference>
<dbReference type="InterPro" id="IPR036661">
    <property type="entry name" value="Luciferase-like_sf"/>
</dbReference>
<feature type="domain" description="Hemerythrin-like" evidence="4">
    <location>
        <begin position="384"/>
        <end position="525"/>
    </location>
</feature>
<keyword evidence="6" id="KW-1185">Reference proteome</keyword>
<name>A0ABW3YB20_9ACTN</name>
<dbReference type="RefSeq" id="WP_377568575.1">
    <property type="nucleotide sequence ID" value="NZ_JBHTMP010000008.1"/>
</dbReference>
<dbReference type="CDD" id="cd12108">
    <property type="entry name" value="Hr-like"/>
    <property type="match status" value="1"/>
</dbReference>